<evidence type="ECO:0000256" key="1">
    <source>
        <dbReference type="ARBA" id="ARBA00004141"/>
    </source>
</evidence>
<evidence type="ECO:0000256" key="5">
    <source>
        <dbReference type="ARBA" id="ARBA00022989"/>
    </source>
</evidence>
<reference evidence="7 8" key="1">
    <citation type="journal article" date="2015" name="Genome Announc.">
        <title>Complete Genome Sequence of Steroid-Transforming Nocardioides simplex VKM Ac-2033D.</title>
        <authorList>
            <person name="Shtratnikova V.Y."/>
            <person name="Schelkunov M.I."/>
            <person name="Pekov Y.A."/>
            <person name="Fokina V.V."/>
            <person name="Logacheva M.D."/>
            <person name="Sokolov S.L."/>
            <person name="Bragin E.Y."/>
            <person name="Ashapkin V.V."/>
            <person name="Donova M.V."/>
        </authorList>
    </citation>
    <scope>NUCLEOTIDE SEQUENCE [LARGE SCALE GENOMIC DNA]</scope>
    <source>
        <strain evidence="7 8">VKM Ac-2033D</strain>
    </source>
</reference>
<organism evidence="7 8">
    <name type="scientific">Nocardioides simplex</name>
    <name type="common">Arthrobacter simplex</name>
    <dbReference type="NCBI Taxonomy" id="2045"/>
    <lineage>
        <taxon>Bacteria</taxon>
        <taxon>Bacillati</taxon>
        <taxon>Actinomycetota</taxon>
        <taxon>Actinomycetes</taxon>
        <taxon>Propionibacteriales</taxon>
        <taxon>Nocardioidaceae</taxon>
        <taxon>Pimelobacter</taxon>
    </lineage>
</organism>
<dbReference type="GO" id="GO:0016020">
    <property type="term" value="C:membrane"/>
    <property type="evidence" value="ECO:0007669"/>
    <property type="project" value="UniProtKB-SubCell"/>
</dbReference>
<comment type="subcellular location">
    <subcellularLocation>
        <location evidence="1">Membrane</location>
        <topology evidence="1">Multi-pass membrane protein</topology>
    </subcellularLocation>
</comment>
<proteinExistence type="inferred from homology"/>
<accession>A0A0C5XBS3</accession>
<evidence type="ECO:0000313" key="8">
    <source>
        <dbReference type="Proteomes" id="UP000030300"/>
    </source>
</evidence>
<keyword evidence="4" id="KW-0812">Transmembrane</keyword>
<dbReference type="InterPro" id="IPR017475">
    <property type="entry name" value="EPS_sugar_tfrase"/>
</dbReference>
<dbReference type="NCBIfam" id="TIGR03025">
    <property type="entry name" value="EPS_sugtrans"/>
    <property type="match status" value="1"/>
</dbReference>
<name>A0A0C5XBS3_NOCSI</name>
<comment type="similarity">
    <text evidence="2">Belongs to the bacterial sugar transferase family.</text>
</comment>
<dbReference type="HOGENOM" id="CLU_024920_3_2_11"/>
<dbReference type="InterPro" id="IPR003362">
    <property type="entry name" value="Bact_transf"/>
</dbReference>
<evidence type="ECO:0000256" key="6">
    <source>
        <dbReference type="ARBA" id="ARBA00023136"/>
    </source>
</evidence>
<evidence type="ECO:0000256" key="2">
    <source>
        <dbReference type="ARBA" id="ARBA00006464"/>
    </source>
</evidence>
<dbReference type="PANTHER" id="PTHR30576:SF10">
    <property type="entry name" value="SLL5057 PROTEIN"/>
    <property type="match status" value="1"/>
</dbReference>
<dbReference type="EC" id="2.7.8.6" evidence="7"/>
<keyword evidence="6" id="KW-0472">Membrane</keyword>
<evidence type="ECO:0000256" key="3">
    <source>
        <dbReference type="ARBA" id="ARBA00022679"/>
    </source>
</evidence>
<keyword evidence="5" id="KW-1133">Transmembrane helix</keyword>
<dbReference type="Proteomes" id="UP000030300">
    <property type="component" value="Chromosome"/>
</dbReference>
<dbReference type="STRING" id="2045.KR76_24050"/>
<evidence type="ECO:0000313" key="7">
    <source>
        <dbReference type="EMBL" id="AJR18750.1"/>
    </source>
</evidence>
<dbReference type="AlphaFoldDB" id="A0A0C5XBS3"/>
<keyword evidence="8" id="KW-1185">Reference proteome</keyword>
<protein>
    <submittedName>
        <fullName evidence="7">Undecaprenyl-phosphate galactosephosphotransferase</fullName>
        <ecNumber evidence="7">2.7.8.6</ecNumber>
    </submittedName>
</protein>
<dbReference type="OrthoDB" id="9808602at2"/>
<dbReference type="KEGG" id="psim:KR76_24050"/>
<dbReference type="Pfam" id="PF02397">
    <property type="entry name" value="Bac_transf"/>
    <property type="match status" value="1"/>
</dbReference>
<dbReference type="EMBL" id="CP009896">
    <property type="protein sequence ID" value="AJR18750.1"/>
    <property type="molecule type" value="Genomic_DNA"/>
</dbReference>
<dbReference type="PANTHER" id="PTHR30576">
    <property type="entry name" value="COLANIC BIOSYNTHESIS UDP-GLUCOSE LIPID CARRIER TRANSFERASE"/>
    <property type="match status" value="1"/>
</dbReference>
<keyword evidence="3 7" id="KW-0808">Transferase</keyword>
<sequence>MTVVEARLQARTTTGTRTAVRRIVRHRTGRLLLAGDAVAAVLVVSLGTVVGGVHRGPDALLFVPLWLAAVGMTGDYRLPGSVALRSHRLLLAALVLPTAALLTAEAIDYRLSALTVSAVCAGTAALGMAGRRLLPAGPSYRVVVVGGSAALPDLVDRLVRTHPHRFAVVGACVAAGPPPGLGDLPLGQGLSSCSELVLTGDANAVLIAPHPAIDPAAVRRLRWRLEDAGLAVFVWAGLDISPAGRTRLDLDEDLPLLHVDAPRRLGPSHAVKRVLDRVLALLAVLVLAPLLLALVLAVRLDSPGPAFYRQTRVGKDDARFTMWKLRTMHADADTVAALAALAVADQGSGPLFKIQRDPRVTRVGRWLRRTSLDELPQLFNVIFGQMSLVGPRPALPSEVERYHPDVRHRLVVHPGMTGLWQVSGRSDLSWEDSVRLDQEYVDDWSLLLDARIVVRTVGAVLRGRGAY</sequence>
<gene>
    <name evidence="7" type="ORF">KR76_24050</name>
</gene>
<dbReference type="RefSeq" id="WP_052139054.1">
    <property type="nucleotide sequence ID" value="NZ_BJMC01000015.1"/>
</dbReference>
<evidence type="ECO:0000256" key="4">
    <source>
        <dbReference type="ARBA" id="ARBA00022692"/>
    </source>
</evidence>
<dbReference type="GeneID" id="96611838"/>
<dbReference type="GO" id="GO:0047360">
    <property type="term" value="F:undecaprenyl-phosphate galactose phosphotransferase activity"/>
    <property type="evidence" value="ECO:0007669"/>
    <property type="project" value="UniProtKB-EC"/>
</dbReference>